<keyword evidence="2" id="KW-1185">Reference proteome</keyword>
<dbReference type="InterPro" id="IPR000801">
    <property type="entry name" value="Esterase-like"/>
</dbReference>
<dbReference type="SUPFAM" id="SSF53474">
    <property type="entry name" value="alpha/beta-Hydrolases"/>
    <property type="match status" value="1"/>
</dbReference>
<dbReference type="OrthoDB" id="9775130at2"/>
<dbReference type="PANTHER" id="PTHR48098:SF3">
    <property type="entry name" value="IRON(III) ENTEROBACTIN ESTERASE"/>
    <property type="match status" value="1"/>
</dbReference>
<gene>
    <name evidence="1" type="ORF">FRX57_07265</name>
</gene>
<dbReference type="AlphaFoldDB" id="A0A5C5S9S2"/>
<proteinExistence type="predicted"/>
<dbReference type="EMBL" id="VOHL01000009">
    <property type="protein sequence ID" value="TWS96262.1"/>
    <property type="molecule type" value="Genomic_DNA"/>
</dbReference>
<dbReference type="RefSeq" id="WP_146568141.1">
    <property type="nucleotide sequence ID" value="NZ_VOHL01000009.1"/>
</dbReference>
<dbReference type="InterPro" id="IPR029058">
    <property type="entry name" value="AB_hydrolase_fold"/>
</dbReference>
<organism evidence="1 2">
    <name type="scientific">Streptococcus cuniculipharyngis</name>
    <dbReference type="NCBI Taxonomy" id="1562651"/>
    <lineage>
        <taxon>Bacteria</taxon>
        <taxon>Bacillati</taxon>
        <taxon>Bacillota</taxon>
        <taxon>Bacilli</taxon>
        <taxon>Lactobacillales</taxon>
        <taxon>Streptococcaceae</taxon>
        <taxon>Streptococcus</taxon>
    </lineage>
</organism>
<reference evidence="1 2" key="1">
    <citation type="submission" date="2019-08" db="EMBL/GenBank/DDBJ databases">
        <authorList>
            <person name="Lei W."/>
        </authorList>
    </citation>
    <scope>NUCLEOTIDE SEQUENCE [LARGE SCALE GENOMIC DNA]</scope>
    <source>
        <strain evidence="1 2">CCUG 66496</strain>
    </source>
</reference>
<evidence type="ECO:0000313" key="2">
    <source>
        <dbReference type="Proteomes" id="UP000317430"/>
    </source>
</evidence>
<dbReference type="Pfam" id="PF00756">
    <property type="entry name" value="Esterase"/>
    <property type="match status" value="1"/>
</dbReference>
<dbReference type="Gene3D" id="3.40.50.1820">
    <property type="entry name" value="alpha/beta hydrolase"/>
    <property type="match status" value="1"/>
</dbReference>
<name>A0A5C5S9S2_9STRE</name>
<accession>A0A5C5S9S2</accession>
<dbReference type="PANTHER" id="PTHR48098">
    <property type="entry name" value="ENTEROCHELIN ESTERASE-RELATED"/>
    <property type="match status" value="1"/>
</dbReference>
<evidence type="ECO:0000313" key="1">
    <source>
        <dbReference type="EMBL" id="TWS96262.1"/>
    </source>
</evidence>
<dbReference type="InterPro" id="IPR050583">
    <property type="entry name" value="Mycobacterial_A85_antigen"/>
</dbReference>
<dbReference type="Proteomes" id="UP000317430">
    <property type="component" value="Unassembled WGS sequence"/>
</dbReference>
<protein>
    <submittedName>
        <fullName evidence="1">Esterase</fullName>
    </submittedName>
</protein>
<comment type="caution">
    <text evidence="1">The sequence shown here is derived from an EMBL/GenBank/DDBJ whole genome shotgun (WGS) entry which is preliminary data.</text>
</comment>
<sequence length="246" mass="28588">MNTEYLHHYSHNLNRDMPLNRYGHAGLPVVVFPSSGGTHNEYFDFGMIEACAEFIEAGKVQFFTLASVDSDSWLCEWKNGHDRALMHTSYEHYVIQEAVPFIKRISNWQGALMTTGCSMGAYHALNFYLQHPDVFSHVIALSGVYDARFFVGDYGHDELIYRNSPSDYIWNQNDGWFIDHYRQGQIIVCTGLGAWEHDGLPSFYSLKQAFAEKQIPAWFDEWGQDVAHDWPWWRQQMPYFLAQLPL</sequence>